<dbReference type="VEuPathDB" id="FungiDB:ASPWEDRAFT_441910"/>
<evidence type="ECO:0000256" key="1">
    <source>
        <dbReference type="SAM" id="Phobius"/>
    </source>
</evidence>
<feature type="transmembrane region" description="Helical" evidence="1">
    <location>
        <begin position="46"/>
        <end position="68"/>
    </location>
</feature>
<dbReference type="AlphaFoldDB" id="A0A1L9RQJ4"/>
<accession>A0A1L9RQJ4</accession>
<evidence type="ECO:0000313" key="3">
    <source>
        <dbReference type="Proteomes" id="UP000184383"/>
    </source>
</evidence>
<evidence type="ECO:0000313" key="2">
    <source>
        <dbReference type="EMBL" id="OJJ37162.1"/>
    </source>
</evidence>
<dbReference type="RefSeq" id="XP_040690838.1">
    <property type="nucleotide sequence ID" value="XM_040836203.1"/>
</dbReference>
<keyword evidence="1" id="KW-0812">Transmembrane</keyword>
<dbReference type="EMBL" id="KV878211">
    <property type="protein sequence ID" value="OJJ37162.1"/>
    <property type="molecule type" value="Genomic_DNA"/>
</dbReference>
<keyword evidence="1" id="KW-0472">Membrane</keyword>
<organism evidence="2 3">
    <name type="scientific">Aspergillus wentii DTO 134E9</name>
    <dbReference type="NCBI Taxonomy" id="1073089"/>
    <lineage>
        <taxon>Eukaryota</taxon>
        <taxon>Fungi</taxon>
        <taxon>Dikarya</taxon>
        <taxon>Ascomycota</taxon>
        <taxon>Pezizomycotina</taxon>
        <taxon>Eurotiomycetes</taxon>
        <taxon>Eurotiomycetidae</taxon>
        <taxon>Eurotiales</taxon>
        <taxon>Aspergillaceae</taxon>
        <taxon>Aspergillus</taxon>
        <taxon>Aspergillus subgen. Cremei</taxon>
    </lineage>
</organism>
<protein>
    <submittedName>
        <fullName evidence="2">Uncharacterized protein</fullName>
    </submittedName>
</protein>
<proteinExistence type="predicted"/>
<dbReference type="GeneID" id="63752051"/>
<keyword evidence="3" id="KW-1185">Reference proteome</keyword>
<keyword evidence="1" id="KW-1133">Transmembrane helix</keyword>
<name>A0A1L9RQJ4_ASPWE</name>
<gene>
    <name evidence="2" type="ORF">ASPWEDRAFT_441910</name>
</gene>
<sequence length="104" mass="12492">MRLAGRWRGGGPRVDWVGTMEIENCGILFTLSGTLSEWEVESVSPVFFIFFIFFWAYFLFFLLSSRGLRRLGRKKYRYHDSNRDHQNDDISWPIHYESWECILM</sequence>
<reference evidence="3" key="1">
    <citation type="journal article" date="2017" name="Genome Biol.">
        <title>Comparative genomics reveals high biological diversity and specific adaptations in the industrially and medically important fungal genus Aspergillus.</title>
        <authorList>
            <person name="de Vries R.P."/>
            <person name="Riley R."/>
            <person name="Wiebenga A."/>
            <person name="Aguilar-Osorio G."/>
            <person name="Amillis S."/>
            <person name="Uchima C.A."/>
            <person name="Anderluh G."/>
            <person name="Asadollahi M."/>
            <person name="Askin M."/>
            <person name="Barry K."/>
            <person name="Battaglia E."/>
            <person name="Bayram O."/>
            <person name="Benocci T."/>
            <person name="Braus-Stromeyer S.A."/>
            <person name="Caldana C."/>
            <person name="Canovas D."/>
            <person name="Cerqueira G.C."/>
            <person name="Chen F."/>
            <person name="Chen W."/>
            <person name="Choi C."/>
            <person name="Clum A."/>
            <person name="Dos Santos R.A."/>
            <person name="Damasio A.R."/>
            <person name="Diallinas G."/>
            <person name="Emri T."/>
            <person name="Fekete E."/>
            <person name="Flipphi M."/>
            <person name="Freyberg S."/>
            <person name="Gallo A."/>
            <person name="Gournas C."/>
            <person name="Habgood R."/>
            <person name="Hainaut M."/>
            <person name="Harispe M.L."/>
            <person name="Henrissat B."/>
            <person name="Hilden K.S."/>
            <person name="Hope R."/>
            <person name="Hossain A."/>
            <person name="Karabika E."/>
            <person name="Karaffa L."/>
            <person name="Karanyi Z."/>
            <person name="Krasevec N."/>
            <person name="Kuo A."/>
            <person name="Kusch H."/>
            <person name="LaButti K."/>
            <person name="Lagendijk E.L."/>
            <person name="Lapidus A."/>
            <person name="Levasseur A."/>
            <person name="Lindquist E."/>
            <person name="Lipzen A."/>
            <person name="Logrieco A.F."/>
            <person name="MacCabe A."/>
            <person name="Maekelae M.R."/>
            <person name="Malavazi I."/>
            <person name="Melin P."/>
            <person name="Meyer V."/>
            <person name="Mielnichuk N."/>
            <person name="Miskei M."/>
            <person name="Molnar A.P."/>
            <person name="Mule G."/>
            <person name="Ngan C.Y."/>
            <person name="Orejas M."/>
            <person name="Orosz E."/>
            <person name="Ouedraogo J.P."/>
            <person name="Overkamp K.M."/>
            <person name="Park H.-S."/>
            <person name="Perrone G."/>
            <person name="Piumi F."/>
            <person name="Punt P.J."/>
            <person name="Ram A.F."/>
            <person name="Ramon A."/>
            <person name="Rauscher S."/>
            <person name="Record E."/>
            <person name="Riano-Pachon D.M."/>
            <person name="Robert V."/>
            <person name="Roehrig J."/>
            <person name="Ruller R."/>
            <person name="Salamov A."/>
            <person name="Salih N.S."/>
            <person name="Samson R.A."/>
            <person name="Sandor E."/>
            <person name="Sanguinetti M."/>
            <person name="Schuetze T."/>
            <person name="Sepcic K."/>
            <person name="Shelest E."/>
            <person name="Sherlock G."/>
            <person name="Sophianopoulou V."/>
            <person name="Squina F.M."/>
            <person name="Sun H."/>
            <person name="Susca A."/>
            <person name="Todd R.B."/>
            <person name="Tsang A."/>
            <person name="Unkles S.E."/>
            <person name="van de Wiele N."/>
            <person name="van Rossen-Uffink D."/>
            <person name="Oliveira J.V."/>
            <person name="Vesth T.C."/>
            <person name="Visser J."/>
            <person name="Yu J.-H."/>
            <person name="Zhou M."/>
            <person name="Andersen M.R."/>
            <person name="Archer D.B."/>
            <person name="Baker S.E."/>
            <person name="Benoit I."/>
            <person name="Brakhage A.A."/>
            <person name="Braus G.H."/>
            <person name="Fischer R."/>
            <person name="Frisvad J.C."/>
            <person name="Goldman G.H."/>
            <person name="Houbraken J."/>
            <person name="Oakley B."/>
            <person name="Pocsi I."/>
            <person name="Scazzocchio C."/>
            <person name="Seiboth B."/>
            <person name="vanKuyk P.A."/>
            <person name="Wortman J."/>
            <person name="Dyer P.S."/>
            <person name="Grigoriev I.V."/>
        </authorList>
    </citation>
    <scope>NUCLEOTIDE SEQUENCE [LARGE SCALE GENOMIC DNA]</scope>
    <source>
        <strain evidence="3">DTO 134E9</strain>
    </source>
</reference>
<dbReference type="Proteomes" id="UP000184383">
    <property type="component" value="Unassembled WGS sequence"/>
</dbReference>